<dbReference type="PANTHER" id="PTHR14187:SF5">
    <property type="entry name" value="HEAT SHOCK 70 KDA PROTEIN 12A"/>
    <property type="match status" value="1"/>
</dbReference>
<organism evidence="1 2">
    <name type="scientific">Meripilus lineatus</name>
    <dbReference type="NCBI Taxonomy" id="2056292"/>
    <lineage>
        <taxon>Eukaryota</taxon>
        <taxon>Fungi</taxon>
        <taxon>Dikarya</taxon>
        <taxon>Basidiomycota</taxon>
        <taxon>Agaricomycotina</taxon>
        <taxon>Agaricomycetes</taxon>
        <taxon>Polyporales</taxon>
        <taxon>Meripilaceae</taxon>
        <taxon>Meripilus</taxon>
    </lineage>
</organism>
<dbReference type="InterPro" id="IPR043129">
    <property type="entry name" value="ATPase_NBD"/>
</dbReference>
<comment type="caution">
    <text evidence="1">The sequence shown here is derived from an EMBL/GenBank/DDBJ whole genome shotgun (WGS) entry which is preliminary data.</text>
</comment>
<accession>A0AAD5VDR0</accession>
<dbReference type="Gene3D" id="3.30.420.40">
    <property type="match status" value="2"/>
</dbReference>
<dbReference type="Gene3D" id="3.90.640.10">
    <property type="entry name" value="Actin, Chain A, domain 4"/>
    <property type="match status" value="1"/>
</dbReference>
<keyword evidence="2" id="KW-1185">Reference proteome</keyword>
<dbReference type="AlphaFoldDB" id="A0AAD5VDR0"/>
<dbReference type="SUPFAM" id="SSF53067">
    <property type="entry name" value="Actin-like ATPase domain"/>
    <property type="match status" value="2"/>
</dbReference>
<dbReference type="PANTHER" id="PTHR14187">
    <property type="entry name" value="ALPHA KINASE/ELONGATION FACTOR 2 KINASE"/>
    <property type="match status" value="1"/>
</dbReference>
<reference evidence="1" key="1">
    <citation type="submission" date="2022-07" db="EMBL/GenBank/DDBJ databases">
        <title>Genome Sequence of Physisporinus lineatus.</title>
        <authorList>
            <person name="Buettner E."/>
        </authorList>
    </citation>
    <scope>NUCLEOTIDE SEQUENCE</scope>
    <source>
        <strain evidence="1">VT162</strain>
    </source>
</reference>
<gene>
    <name evidence="1" type="ORF">NLI96_g2048</name>
</gene>
<dbReference type="CDD" id="cd10170">
    <property type="entry name" value="ASKHA_NBD_HSP70"/>
    <property type="match status" value="1"/>
</dbReference>
<evidence type="ECO:0000313" key="2">
    <source>
        <dbReference type="Proteomes" id="UP001212997"/>
    </source>
</evidence>
<protein>
    <submittedName>
        <fullName evidence="1">Uncharacterized protein</fullName>
    </submittedName>
</protein>
<sequence length="595" mass="65571">MQGLYLNQQPFVLATADPRLVLAFDVGTTFSGAAYAILDPGKIPKVLPITRYPKQENGDFKIPSVLYYTQDGKLRAAGAEATTAEMKIAAEDEELIFVEWFKLHLRPMHLSGVKSGDLPPLPPGKSATDVLSDYLGYLYDCAKIYIQESHASGDILWASLDNRIDFVLSHPNGWEGPQQSKMREAAIRAGLVPQIEAGRNRIHFVSEGEASLHFCLDSGLASEVTEAGEGVMIIDAGGGTVDISTYAIIKSSPITVEEISSPECLLQGSTRVNVRAQKFLEEKLNKSRFKDDISTIIERFDKATKLTFKDSNEKAYIQFGSARDRDLELGIRSGQLVLNGNDVAKFFQPSVESIIAAVRRQLRNTIGIDAIHTAFFVGGFAASPWLYSKLQAALNTTDLKLCRPDNHTNKAVAEGAISFFVEHYVTARVAKFTYGSEAAIPYDASDPEHISRRSKAGMNLAGNLVLPDAFLPLLTKGTRVRNEEELTLDMMMNGLRPRDIGEIEADIICFRGKNKTPLFTDNQPAFFSTLCTIKGDTSNIPKERKRGPDGFYFTQEFSVVLLCGLTEMKAQLAWFKNGKEVRGPAQIVYDIEATG</sequence>
<proteinExistence type="predicted"/>
<dbReference type="Proteomes" id="UP001212997">
    <property type="component" value="Unassembled WGS sequence"/>
</dbReference>
<name>A0AAD5VDR0_9APHY</name>
<dbReference type="EMBL" id="JANAWD010000043">
    <property type="protein sequence ID" value="KAJ3489535.1"/>
    <property type="molecule type" value="Genomic_DNA"/>
</dbReference>
<evidence type="ECO:0000313" key="1">
    <source>
        <dbReference type="EMBL" id="KAJ3489535.1"/>
    </source>
</evidence>